<sequence>MVEVLMNQIGKMNFSGPPQKKLFEFVLNK</sequence>
<evidence type="ECO:0000313" key="1">
    <source>
        <dbReference type="EMBL" id="EKT53499.1"/>
    </source>
</evidence>
<reference evidence="1 2" key="1">
    <citation type="journal article" date="2012" name="BMC Genomics">
        <title>Comparative genomics of bacteria in the genus Providencia isolated from wild Drosophila melanogaster.</title>
        <authorList>
            <person name="Galac M.R."/>
            <person name="Lazzaro B.P."/>
        </authorList>
    </citation>
    <scope>NUCLEOTIDE SEQUENCE [LARGE SCALE GENOMIC DNA]</scope>
    <source>
        <strain evidence="1 2">DSM 19967</strain>
    </source>
</reference>
<gene>
    <name evidence="1" type="ORF">OO7_14844</name>
</gene>
<organism evidence="1 2">
    <name type="scientific">Providencia sneebia DSM 19967</name>
    <dbReference type="NCBI Taxonomy" id="1141660"/>
    <lineage>
        <taxon>Bacteria</taxon>
        <taxon>Pseudomonadati</taxon>
        <taxon>Pseudomonadota</taxon>
        <taxon>Gammaproteobacteria</taxon>
        <taxon>Enterobacterales</taxon>
        <taxon>Morganellaceae</taxon>
        <taxon>Providencia</taxon>
    </lineage>
</organism>
<dbReference type="AlphaFoldDB" id="K8VZB9"/>
<dbReference type="EMBL" id="AKKN01000013">
    <property type="protein sequence ID" value="EKT53499.1"/>
    <property type="molecule type" value="Genomic_DNA"/>
</dbReference>
<comment type="caution">
    <text evidence="1">The sequence shown here is derived from an EMBL/GenBank/DDBJ whole genome shotgun (WGS) entry which is preliminary data.</text>
</comment>
<evidence type="ECO:0000313" key="2">
    <source>
        <dbReference type="Proteomes" id="UP000010290"/>
    </source>
</evidence>
<dbReference type="Proteomes" id="UP000010290">
    <property type="component" value="Chromosome"/>
</dbReference>
<accession>K8VZB9</accession>
<keyword evidence="2" id="KW-1185">Reference proteome</keyword>
<proteinExistence type="predicted"/>
<protein>
    <submittedName>
        <fullName evidence="1">Uncharacterized protein</fullName>
    </submittedName>
</protein>
<dbReference type="HOGENOM" id="CLU_3409946_0_0_6"/>
<name>K8VZB9_9GAMM</name>